<gene>
    <name evidence="1" type="ORF">GSONMT00056585001</name>
</gene>
<dbReference type="GO" id="GO:2000051">
    <property type="term" value="P:negative regulation of non-canonical Wnt signaling pathway"/>
    <property type="evidence" value="ECO:0007669"/>
    <property type="project" value="TreeGrafter"/>
</dbReference>
<dbReference type="STRING" id="8022.A0A060Y5C9"/>
<evidence type="ECO:0000313" key="1">
    <source>
        <dbReference type="EMBL" id="CDQ86702.1"/>
    </source>
</evidence>
<sequence>MLRDQMEGGFRNTRRVEILLTLLTDNEEKQGTAGFLRIVKRRLHSLLETREKNTNLTKNWVISEASNIDALHEGGTFRQTLWKRLQAVVIPLLAQLVSVIDRDGNLDLLLDTNSEEPIKKLWLDIFGDDKLLDVPFPYSSVDNNATSKTFLVQNNIPIDKNISCIMPFSWRIKDYLNELWIYALQHEGQSQRQLVEFFGKTPLGRYIAIADDEMQTELFHRYLQDFITMTMNVTCAEDLQVGFLFALSAMIQCFPYEIFQLRSRWNRIFVLSLFVEHLLLGVEKVDKRLKPFVLASVRRLCHVLERDADVKMKQAFEEVLNILKACREEAVENKWNVTQFKKKCSAFFIDLVSAVCFKDNCPPCTAIILHLLSFLTVEARSSPVITGRRQIQRRSRFDQSVDNIQWFVGSVWLLFIKLLHLLNLLMVEAQSALNIRGPFRRPTKAISPFGVDVDKSPVVWSVVLKLLLKYSFDDVKGHLQQHLTEVEKSDILEESRKTELYSLYINCMEA</sequence>
<dbReference type="PANTHER" id="PTHR22605">
    <property type="entry name" value="RZ-TYPE DOMAIN-CONTAINING PROTEIN"/>
    <property type="match status" value="1"/>
</dbReference>
<accession>A0A060Y5C9</accession>
<dbReference type="GO" id="GO:0016020">
    <property type="term" value="C:membrane"/>
    <property type="evidence" value="ECO:0007669"/>
    <property type="project" value="TreeGrafter"/>
</dbReference>
<name>A0A060Y5C9_ONCMY</name>
<dbReference type="GO" id="GO:0005730">
    <property type="term" value="C:nucleolus"/>
    <property type="evidence" value="ECO:0007669"/>
    <property type="project" value="TreeGrafter"/>
</dbReference>
<dbReference type="GO" id="GO:0005829">
    <property type="term" value="C:cytosol"/>
    <property type="evidence" value="ECO:0007669"/>
    <property type="project" value="TreeGrafter"/>
</dbReference>
<dbReference type="GO" id="GO:0016887">
    <property type="term" value="F:ATP hydrolysis activity"/>
    <property type="evidence" value="ECO:0007669"/>
    <property type="project" value="InterPro"/>
</dbReference>
<dbReference type="InterPro" id="IPR031248">
    <property type="entry name" value="RNF213"/>
</dbReference>
<evidence type="ECO:0000313" key="2">
    <source>
        <dbReference type="Proteomes" id="UP000193380"/>
    </source>
</evidence>
<organism evidence="1 2">
    <name type="scientific">Oncorhynchus mykiss</name>
    <name type="common">Rainbow trout</name>
    <name type="synonym">Salmo gairdneri</name>
    <dbReference type="NCBI Taxonomy" id="8022"/>
    <lineage>
        <taxon>Eukaryota</taxon>
        <taxon>Metazoa</taxon>
        <taxon>Chordata</taxon>
        <taxon>Craniata</taxon>
        <taxon>Vertebrata</taxon>
        <taxon>Euteleostomi</taxon>
        <taxon>Actinopterygii</taxon>
        <taxon>Neopterygii</taxon>
        <taxon>Teleostei</taxon>
        <taxon>Protacanthopterygii</taxon>
        <taxon>Salmoniformes</taxon>
        <taxon>Salmonidae</taxon>
        <taxon>Salmoninae</taxon>
        <taxon>Oncorhynchus</taxon>
    </lineage>
</organism>
<reference evidence="1" key="2">
    <citation type="submission" date="2014-03" db="EMBL/GenBank/DDBJ databases">
        <authorList>
            <person name="Genoscope - CEA"/>
        </authorList>
    </citation>
    <scope>NUCLEOTIDE SEQUENCE</scope>
</reference>
<protein>
    <submittedName>
        <fullName evidence="1">Uncharacterized protein</fullName>
    </submittedName>
</protein>
<reference evidence="1" key="1">
    <citation type="journal article" date="2014" name="Nat. Commun.">
        <title>The rainbow trout genome provides novel insights into evolution after whole-genome duplication in vertebrates.</title>
        <authorList>
            <person name="Berthelot C."/>
            <person name="Brunet F."/>
            <person name="Chalopin D."/>
            <person name="Juanchich A."/>
            <person name="Bernard M."/>
            <person name="Noel B."/>
            <person name="Bento P."/>
            <person name="Da Silva C."/>
            <person name="Labadie K."/>
            <person name="Alberti A."/>
            <person name="Aury J.M."/>
            <person name="Louis A."/>
            <person name="Dehais P."/>
            <person name="Bardou P."/>
            <person name="Montfort J."/>
            <person name="Klopp C."/>
            <person name="Cabau C."/>
            <person name="Gaspin C."/>
            <person name="Thorgaard G.H."/>
            <person name="Boussaha M."/>
            <person name="Quillet E."/>
            <person name="Guyomard R."/>
            <person name="Galiana D."/>
            <person name="Bobe J."/>
            <person name="Volff J.N."/>
            <person name="Genet C."/>
            <person name="Wincker P."/>
            <person name="Jaillon O."/>
            <person name="Roest Crollius H."/>
            <person name="Guiguen Y."/>
        </authorList>
    </citation>
    <scope>NUCLEOTIDE SEQUENCE [LARGE SCALE GENOMIC DNA]</scope>
</reference>
<dbReference type="GO" id="GO:0006511">
    <property type="term" value="P:ubiquitin-dependent protein catabolic process"/>
    <property type="evidence" value="ECO:0007669"/>
    <property type="project" value="TreeGrafter"/>
</dbReference>
<dbReference type="PaxDb" id="8022-A0A060Y5C9"/>
<proteinExistence type="predicted"/>
<dbReference type="GO" id="GO:0002040">
    <property type="term" value="P:sprouting angiogenesis"/>
    <property type="evidence" value="ECO:0007669"/>
    <property type="project" value="TreeGrafter"/>
</dbReference>
<dbReference type="PANTHER" id="PTHR22605:SF18">
    <property type="entry name" value="E3 UBIQUITIN-PROTEIN LIGASE RNF213-ALPHA"/>
    <property type="match status" value="1"/>
</dbReference>
<dbReference type="GO" id="GO:0004842">
    <property type="term" value="F:ubiquitin-protein transferase activity"/>
    <property type="evidence" value="ECO:0007669"/>
    <property type="project" value="InterPro"/>
</dbReference>
<dbReference type="AlphaFoldDB" id="A0A060Y5C9"/>
<dbReference type="Proteomes" id="UP000193380">
    <property type="component" value="Unassembled WGS sequence"/>
</dbReference>
<dbReference type="EMBL" id="FR907439">
    <property type="protein sequence ID" value="CDQ86702.1"/>
    <property type="molecule type" value="Genomic_DNA"/>
</dbReference>